<dbReference type="AlphaFoldDB" id="A0A5N5KY34"/>
<evidence type="ECO:0000313" key="2">
    <source>
        <dbReference type="Proteomes" id="UP000326939"/>
    </source>
</evidence>
<protein>
    <submittedName>
        <fullName evidence="1">Uncharacterized protein</fullName>
    </submittedName>
</protein>
<keyword evidence="2" id="KW-1185">Reference proteome</keyword>
<gene>
    <name evidence="1" type="ORF">DKX38_018082</name>
</gene>
<dbReference type="EMBL" id="VDCV01000011">
    <property type="protein sequence ID" value="KAB5534996.1"/>
    <property type="molecule type" value="Genomic_DNA"/>
</dbReference>
<organism evidence="1 2">
    <name type="scientific">Salix brachista</name>
    <dbReference type="NCBI Taxonomy" id="2182728"/>
    <lineage>
        <taxon>Eukaryota</taxon>
        <taxon>Viridiplantae</taxon>
        <taxon>Streptophyta</taxon>
        <taxon>Embryophyta</taxon>
        <taxon>Tracheophyta</taxon>
        <taxon>Spermatophyta</taxon>
        <taxon>Magnoliopsida</taxon>
        <taxon>eudicotyledons</taxon>
        <taxon>Gunneridae</taxon>
        <taxon>Pentapetalae</taxon>
        <taxon>rosids</taxon>
        <taxon>fabids</taxon>
        <taxon>Malpighiales</taxon>
        <taxon>Salicaceae</taxon>
        <taxon>Saliceae</taxon>
        <taxon>Salix</taxon>
    </lineage>
</organism>
<accession>A0A5N5KY34</accession>
<reference evidence="2" key="1">
    <citation type="journal article" date="2019" name="Gigascience">
        <title>De novo genome assembly of the endangered Acer yangbiense, a plant species with extremely small populations endemic to Yunnan Province, China.</title>
        <authorList>
            <person name="Yang J."/>
            <person name="Wariss H.M."/>
            <person name="Tao L."/>
            <person name="Zhang R."/>
            <person name="Yun Q."/>
            <person name="Hollingsworth P."/>
            <person name="Dao Z."/>
            <person name="Luo G."/>
            <person name="Guo H."/>
            <person name="Ma Y."/>
            <person name="Sun W."/>
        </authorList>
    </citation>
    <scope>NUCLEOTIDE SEQUENCE [LARGE SCALE GENOMIC DNA]</scope>
    <source>
        <strain evidence="2">cv. br00</strain>
    </source>
</reference>
<name>A0A5N5KY34_9ROSI</name>
<comment type="caution">
    <text evidence="1">The sequence shown here is derived from an EMBL/GenBank/DDBJ whole genome shotgun (WGS) entry which is preliminary data.</text>
</comment>
<evidence type="ECO:0000313" key="1">
    <source>
        <dbReference type="EMBL" id="KAB5534996.1"/>
    </source>
</evidence>
<dbReference type="Proteomes" id="UP000326939">
    <property type="component" value="Chromosome 11"/>
</dbReference>
<sequence>MNAGDSIPAQRPSGNKNIPKIEEAGWCPIESFCMVVGVLLHGGDHDRASSYFERGVQASPEDCHVHAAYASFLWETEDGDDVDGDVPTKDFDAKPPHFLEGAVAFARG</sequence>
<proteinExistence type="predicted"/>